<proteinExistence type="predicted"/>
<protein>
    <submittedName>
        <fullName evidence="1">5551_t:CDS:1</fullName>
    </submittedName>
</protein>
<organism evidence="1 2">
    <name type="scientific">Funneliformis caledonium</name>
    <dbReference type="NCBI Taxonomy" id="1117310"/>
    <lineage>
        <taxon>Eukaryota</taxon>
        <taxon>Fungi</taxon>
        <taxon>Fungi incertae sedis</taxon>
        <taxon>Mucoromycota</taxon>
        <taxon>Glomeromycotina</taxon>
        <taxon>Glomeromycetes</taxon>
        <taxon>Glomerales</taxon>
        <taxon>Glomeraceae</taxon>
        <taxon>Funneliformis</taxon>
    </lineage>
</organism>
<name>A0A9N8ZX07_9GLOM</name>
<evidence type="ECO:0000313" key="2">
    <source>
        <dbReference type="Proteomes" id="UP000789570"/>
    </source>
</evidence>
<sequence length="135" mass="15781">MTVNEDISNFKVSDKKDIIYKIANDTKELQIFDISDNLKNHKVNNNINNSINIKNNENINLFSKNLLIDLNQSFNVLIQIESDFFENYLTLYLMNHDTTGYSFISIEGSQDTIVLKIVIENEEILNSFDHIEFRK</sequence>
<gene>
    <name evidence="1" type="ORF">FCALED_LOCUS4116</name>
</gene>
<keyword evidence="2" id="KW-1185">Reference proteome</keyword>
<dbReference type="EMBL" id="CAJVPQ010000775">
    <property type="protein sequence ID" value="CAG8509410.1"/>
    <property type="molecule type" value="Genomic_DNA"/>
</dbReference>
<dbReference type="Proteomes" id="UP000789570">
    <property type="component" value="Unassembled WGS sequence"/>
</dbReference>
<evidence type="ECO:0000313" key="1">
    <source>
        <dbReference type="EMBL" id="CAG8509410.1"/>
    </source>
</evidence>
<dbReference type="AlphaFoldDB" id="A0A9N8ZX07"/>
<comment type="caution">
    <text evidence="1">The sequence shown here is derived from an EMBL/GenBank/DDBJ whole genome shotgun (WGS) entry which is preliminary data.</text>
</comment>
<reference evidence="1" key="1">
    <citation type="submission" date="2021-06" db="EMBL/GenBank/DDBJ databases">
        <authorList>
            <person name="Kallberg Y."/>
            <person name="Tangrot J."/>
            <person name="Rosling A."/>
        </authorList>
    </citation>
    <scope>NUCLEOTIDE SEQUENCE</scope>
    <source>
        <strain evidence="1">UK204</strain>
    </source>
</reference>
<accession>A0A9N8ZX07</accession>